<keyword evidence="10" id="KW-1185">Reference proteome</keyword>
<dbReference type="SUPFAM" id="SSF53448">
    <property type="entry name" value="Nucleotide-diphospho-sugar transferases"/>
    <property type="match status" value="1"/>
</dbReference>
<dbReference type="PANTHER" id="PTHR21461:SF69">
    <property type="entry name" value="GLYCOSYLTRANSFERASE FAMILY 92 PROTEIN"/>
    <property type="match status" value="1"/>
</dbReference>
<evidence type="ECO:0000256" key="4">
    <source>
        <dbReference type="ARBA" id="ARBA00022679"/>
    </source>
</evidence>
<dbReference type="InterPro" id="IPR029044">
    <property type="entry name" value="Nucleotide-diphossugar_trans"/>
</dbReference>
<proteinExistence type="inferred from homology"/>
<protein>
    <recommendedName>
        <fullName evidence="8">Glycosyltransferase family 92 protein</fullName>
        <ecNumber evidence="8">2.4.1.-</ecNumber>
    </recommendedName>
</protein>
<dbReference type="GO" id="GO:0016757">
    <property type="term" value="F:glycosyltransferase activity"/>
    <property type="evidence" value="ECO:0007669"/>
    <property type="project" value="UniProtKB-UniRule"/>
</dbReference>
<evidence type="ECO:0000256" key="7">
    <source>
        <dbReference type="ARBA" id="ARBA00023136"/>
    </source>
</evidence>
<evidence type="ECO:0000313" key="10">
    <source>
        <dbReference type="Proteomes" id="UP000554482"/>
    </source>
</evidence>
<keyword evidence="4 8" id="KW-0808">Transferase</keyword>
<comment type="caution">
    <text evidence="9">The sequence shown here is derived from an EMBL/GenBank/DDBJ whole genome shotgun (WGS) entry which is preliminary data.</text>
</comment>
<dbReference type="Proteomes" id="UP000554482">
    <property type="component" value="Unassembled WGS sequence"/>
</dbReference>
<dbReference type="GO" id="GO:0005737">
    <property type="term" value="C:cytoplasm"/>
    <property type="evidence" value="ECO:0007669"/>
    <property type="project" value="TreeGrafter"/>
</dbReference>
<accession>A0A7J6V0Y6</accession>
<evidence type="ECO:0000256" key="8">
    <source>
        <dbReference type="RuleBase" id="RU366017"/>
    </source>
</evidence>
<dbReference type="AlphaFoldDB" id="A0A7J6V0Y6"/>
<dbReference type="EC" id="2.4.1.-" evidence="8"/>
<organism evidence="9 10">
    <name type="scientific">Thalictrum thalictroides</name>
    <name type="common">Rue-anemone</name>
    <name type="synonym">Anemone thalictroides</name>
    <dbReference type="NCBI Taxonomy" id="46969"/>
    <lineage>
        <taxon>Eukaryota</taxon>
        <taxon>Viridiplantae</taxon>
        <taxon>Streptophyta</taxon>
        <taxon>Embryophyta</taxon>
        <taxon>Tracheophyta</taxon>
        <taxon>Spermatophyta</taxon>
        <taxon>Magnoliopsida</taxon>
        <taxon>Ranunculales</taxon>
        <taxon>Ranunculaceae</taxon>
        <taxon>Thalictroideae</taxon>
        <taxon>Thalictrum</taxon>
    </lineage>
</organism>
<dbReference type="PANTHER" id="PTHR21461">
    <property type="entry name" value="GLYCOSYLTRANSFERASE FAMILY 92 PROTEIN"/>
    <property type="match status" value="1"/>
</dbReference>
<evidence type="ECO:0000256" key="5">
    <source>
        <dbReference type="ARBA" id="ARBA00022692"/>
    </source>
</evidence>
<name>A0A7J6V0Y6_THATH</name>
<comment type="subcellular location">
    <subcellularLocation>
        <location evidence="1">Membrane</location>
        <topology evidence="1">Single-pass membrane protein</topology>
    </subcellularLocation>
</comment>
<gene>
    <name evidence="9" type="ORF">FRX31_031785</name>
</gene>
<dbReference type="Pfam" id="PF01697">
    <property type="entry name" value="Glyco_transf_92"/>
    <property type="match status" value="1"/>
</dbReference>
<evidence type="ECO:0000256" key="6">
    <source>
        <dbReference type="ARBA" id="ARBA00022989"/>
    </source>
</evidence>
<keyword evidence="3 8" id="KW-0328">Glycosyltransferase</keyword>
<evidence type="ECO:0000256" key="2">
    <source>
        <dbReference type="ARBA" id="ARBA00007647"/>
    </source>
</evidence>
<reference evidence="9 10" key="1">
    <citation type="submission" date="2020-06" db="EMBL/GenBank/DDBJ databases">
        <title>Transcriptomic and genomic resources for Thalictrum thalictroides and T. hernandezii: Facilitating candidate gene discovery in an emerging model plant lineage.</title>
        <authorList>
            <person name="Arias T."/>
            <person name="Riano-Pachon D.M."/>
            <person name="Di Stilio V.S."/>
        </authorList>
    </citation>
    <scope>NUCLEOTIDE SEQUENCE [LARGE SCALE GENOMIC DNA]</scope>
    <source>
        <strain evidence="10">cv. WT478/WT964</strain>
        <tissue evidence="9">Leaves</tissue>
    </source>
</reference>
<dbReference type="InterPro" id="IPR008166">
    <property type="entry name" value="Glyco_transf_92"/>
</dbReference>
<keyword evidence="7" id="KW-0472">Membrane</keyword>
<keyword evidence="5" id="KW-0812">Transmembrane</keyword>
<comment type="similarity">
    <text evidence="2 8">Belongs to the glycosyltransferase 92 family.</text>
</comment>
<evidence type="ECO:0000256" key="1">
    <source>
        <dbReference type="ARBA" id="ARBA00004167"/>
    </source>
</evidence>
<sequence>MKKKSLICACTMVYNVAKFLKEWVIYGSKIGVERFLVYDNGSDDDVEKVVNELREKGYHVETIYWPWTKTQEAGFSHCATYANDTCTWMMYIDVDEFIYSPSWLNASYPSSQMLRSLLPKRRSSSSSSSIGQIMIKCYEFGPSNQSSHPINGVIQGYTCRSKIEQRHKSIVLLDAIDISLVNVIHHFQLKKGYRVKKLSLEEGVVNHYKYQAWSEFKTKFRRRVSAYVFDWKQGVNPKSKDRTPGLGFEPVEPKGWANRFCDVHDYRLQEASRKWFGMVSSGSEYKMSWNDL</sequence>
<dbReference type="OrthoDB" id="2526284at2759"/>
<evidence type="ECO:0000256" key="3">
    <source>
        <dbReference type="ARBA" id="ARBA00022676"/>
    </source>
</evidence>
<dbReference type="EMBL" id="JABWDY010039851">
    <property type="protein sequence ID" value="KAF5178629.1"/>
    <property type="molecule type" value="Genomic_DNA"/>
</dbReference>
<dbReference type="GO" id="GO:0016020">
    <property type="term" value="C:membrane"/>
    <property type="evidence" value="ECO:0007669"/>
    <property type="project" value="UniProtKB-SubCell"/>
</dbReference>
<keyword evidence="6" id="KW-1133">Transmembrane helix</keyword>
<evidence type="ECO:0000313" key="9">
    <source>
        <dbReference type="EMBL" id="KAF5178629.1"/>
    </source>
</evidence>